<dbReference type="PANTHER" id="PTHR11709">
    <property type="entry name" value="MULTI-COPPER OXIDASE"/>
    <property type="match status" value="1"/>
</dbReference>
<dbReference type="Pfam" id="PF07731">
    <property type="entry name" value="Cu-oxidase_2"/>
    <property type="match status" value="1"/>
</dbReference>
<evidence type="ECO:0000259" key="11">
    <source>
        <dbReference type="Pfam" id="PF00394"/>
    </source>
</evidence>
<dbReference type="PANTHER" id="PTHR11709:SF394">
    <property type="entry name" value="FI03373P-RELATED"/>
    <property type="match status" value="1"/>
</dbReference>
<organism evidence="13 14">
    <name type="scientific">Pisolithus tinctorius Marx 270</name>
    <dbReference type="NCBI Taxonomy" id="870435"/>
    <lineage>
        <taxon>Eukaryota</taxon>
        <taxon>Fungi</taxon>
        <taxon>Dikarya</taxon>
        <taxon>Basidiomycota</taxon>
        <taxon>Agaricomycotina</taxon>
        <taxon>Agaricomycetes</taxon>
        <taxon>Agaricomycetidae</taxon>
        <taxon>Boletales</taxon>
        <taxon>Sclerodermatineae</taxon>
        <taxon>Pisolithaceae</taxon>
        <taxon>Pisolithus</taxon>
    </lineage>
</organism>
<dbReference type="Pfam" id="PF00394">
    <property type="entry name" value="Cu-oxidase"/>
    <property type="match status" value="1"/>
</dbReference>
<evidence type="ECO:0000313" key="14">
    <source>
        <dbReference type="Proteomes" id="UP000054217"/>
    </source>
</evidence>
<dbReference type="EC" id="1.10.3.2" evidence="5"/>
<accession>A0A0C3IUV2</accession>
<keyword evidence="9" id="KW-0186">Copper</keyword>
<evidence type="ECO:0000256" key="6">
    <source>
        <dbReference type="ARBA" id="ARBA00022525"/>
    </source>
</evidence>
<keyword evidence="8" id="KW-0560">Oxidoreductase</keyword>
<evidence type="ECO:0000256" key="10">
    <source>
        <dbReference type="SAM" id="MobiDB-lite"/>
    </source>
</evidence>
<dbReference type="OrthoDB" id="2121828at2759"/>
<evidence type="ECO:0000259" key="12">
    <source>
        <dbReference type="Pfam" id="PF07731"/>
    </source>
</evidence>
<dbReference type="GO" id="GO:0052716">
    <property type="term" value="F:hydroquinone:oxygen oxidoreductase activity"/>
    <property type="evidence" value="ECO:0007669"/>
    <property type="project" value="UniProtKB-EC"/>
</dbReference>
<dbReference type="InterPro" id="IPR045087">
    <property type="entry name" value="Cu-oxidase_fam"/>
</dbReference>
<dbReference type="HOGENOM" id="CLU_006504_2_1_1"/>
<evidence type="ECO:0000256" key="4">
    <source>
        <dbReference type="ARBA" id="ARBA00010609"/>
    </source>
</evidence>
<dbReference type="InterPro" id="IPR008972">
    <property type="entry name" value="Cupredoxin"/>
</dbReference>
<keyword evidence="6" id="KW-0964">Secreted</keyword>
<reference evidence="13 14" key="1">
    <citation type="submission" date="2014-04" db="EMBL/GenBank/DDBJ databases">
        <authorList>
            <consortium name="DOE Joint Genome Institute"/>
            <person name="Kuo A."/>
            <person name="Kohler A."/>
            <person name="Costa M.D."/>
            <person name="Nagy L.G."/>
            <person name="Floudas D."/>
            <person name="Copeland A."/>
            <person name="Barry K.W."/>
            <person name="Cichocki N."/>
            <person name="Veneault-Fourrey C."/>
            <person name="LaButti K."/>
            <person name="Lindquist E.A."/>
            <person name="Lipzen A."/>
            <person name="Lundell T."/>
            <person name="Morin E."/>
            <person name="Murat C."/>
            <person name="Sun H."/>
            <person name="Tunlid A."/>
            <person name="Henrissat B."/>
            <person name="Grigoriev I.V."/>
            <person name="Hibbett D.S."/>
            <person name="Martin F."/>
            <person name="Nordberg H.P."/>
            <person name="Cantor M.N."/>
            <person name="Hua S.X."/>
        </authorList>
    </citation>
    <scope>NUCLEOTIDE SEQUENCE [LARGE SCALE GENOMIC DNA]</scope>
    <source>
        <strain evidence="13 14">Marx 270</strain>
    </source>
</reference>
<feature type="compositionally biased region" description="Polar residues" evidence="10">
    <location>
        <begin position="29"/>
        <end position="42"/>
    </location>
</feature>
<dbReference type="Proteomes" id="UP000054217">
    <property type="component" value="Unassembled WGS sequence"/>
</dbReference>
<feature type="domain" description="Plastocyanin-like" evidence="11">
    <location>
        <begin position="91"/>
        <end position="219"/>
    </location>
</feature>
<evidence type="ECO:0000256" key="7">
    <source>
        <dbReference type="ARBA" id="ARBA00022723"/>
    </source>
</evidence>
<dbReference type="SUPFAM" id="SSF49503">
    <property type="entry name" value="Cupredoxins"/>
    <property type="match status" value="2"/>
</dbReference>
<keyword evidence="7" id="KW-0479">Metal-binding</keyword>
<proteinExistence type="inferred from homology"/>
<comment type="cofactor">
    <cofactor evidence="2">
        <name>Cu cation</name>
        <dbReference type="ChEBI" id="CHEBI:23378"/>
    </cofactor>
</comment>
<comment type="similarity">
    <text evidence="4">Belongs to the multicopper oxidase family.</text>
</comment>
<dbReference type="InParanoid" id="A0A0C3IUV2"/>
<evidence type="ECO:0000256" key="9">
    <source>
        <dbReference type="ARBA" id="ARBA00023008"/>
    </source>
</evidence>
<dbReference type="InterPro" id="IPR001117">
    <property type="entry name" value="Cu-oxidase_2nd"/>
</dbReference>
<evidence type="ECO:0000256" key="5">
    <source>
        <dbReference type="ARBA" id="ARBA00012297"/>
    </source>
</evidence>
<protein>
    <recommendedName>
        <fullName evidence="5">laccase</fullName>
        <ecNumber evidence="5">1.10.3.2</ecNumber>
    </recommendedName>
</protein>
<dbReference type="AlphaFoldDB" id="A0A0C3IUV2"/>
<evidence type="ECO:0000256" key="8">
    <source>
        <dbReference type="ARBA" id="ARBA00023002"/>
    </source>
</evidence>
<evidence type="ECO:0000313" key="13">
    <source>
        <dbReference type="EMBL" id="KIO00648.1"/>
    </source>
</evidence>
<dbReference type="STRING" id="870435.A0A0C3IUV2"/>
<comment type="catalytic activity">
    <reaction evidence="1">
        <text>4 hydroquinone + O2 = 4 benzosemiquinone + 2 H2O</text>
        <dbReference type="Rhea" id="RHEA:11276"/>
        <dbReference type="ChEBI" id="CHEBI:15377"/>
        <dbReference type="ChEBI" id="CHEBI:15379"/>
        <dbReference type="ChEBI" id="CHEBI:17594"/>
        <dbReference type="ChEBI" id="CHEBI:17977"/>
        <dbReference type="EC" id="1.10.3.2"/>
    </reaction>
</comment>
<gene>
    <name evidence="13" type="ORF">M404DRAFT_29344</name>
</gene>
<keyword evidence="14" id="KW-1185">Reference proteome</keyword>
<sequence>MDITTSTHWHGIFQRRANWAEEPHGLPSAPSNPTEASCTGSLYRTKPGRTDDPLADMYDVDDELTIFVLSGWFVFSILQNISFSSLRLDRYHKPSPLLYNPPFTPDCTLINGPGRGPSSPLAVLNITQGQRCRFRIIGASCDPWFNFTIDGHNMTVIEADGNEVEPVIVDSLAVYAGQRYSVVVTADQPVDNYWIRSVSNFPNQTFDGRLNSVVLRYGDAPIQDPTTDPGPGVPGIPGQGNADVNINLITGINVAQGVHTVDSVAFVDPPPPVLQNLSGAQNPSRLLPNGSVYELPPYKTIETSIPATDLTVGGALGGPHPIHLHGRTFDVVCVAGNSTYNYVNPVRRDTVSLGSQAQNDNVTIRFTTNNPVPRFFLW</sequence>
<feature type="domain" description="Plastocyanin-like" evidence="12">
    <location>
        <begin position="267"/>
        <end position="376"/>
    </location>
</feature>
<dbReference type="FunFam" id="2.60.40.420:FF:000045">
    <property type="entry name" value="Laccase 2"/>
    <property type="match status" value="1"/>
</dbReference>
<evidence type="ECO:0000256" key="1">
    <source>
        <dbReference type="ARBA" id="ARBA00000349"/>
    </source>
</evidence>
<name>A0A0C3IUV2_PISTI</name>
<reference evidence="14" key="2">
    <citation type="submission" date="2015-01" db="EMBL/GenBank/DDBJ databases">
        <title>Evolutionary Origins and Diversification of the Mycorrhizal Mutualists.</title>
        <authorList>
            <consortium name="DOE Joint Genome Institute"/>
            <consortium name="Mycorrhizal Genomics Consortium"/>
            <person name="Kohler A."/>
            <person name="Kuo A."/>
            <person name="Nagy L.G."/>
            <person name="Floudas D."/>
            <person name="Copeland A."/>
            <person name="Barry K.W."/>
            <person name="Cichocki N."/>
            <person name="Veneault-Fourrey C."/>
            <person name="LaButti K."/>
            <person name="Lindquist E.A."/>
            <person name="Lipzen A."/>
            <person name="Lundell T."/>
            <person name="Morin E."/>
            <person name="Murat C."/>
            <person name="Riley R."/>
            <person name="Ohm R."/>
            <person name="Sun H."/>
            <person name="Tunlid A."/>
            <person name="Henrissat B."/>
            <person name="Grigoriev I.V."/>
            <person name="Hibbett D.S."/>
            <person name="Martin F."/>
        </authorList>
    </citation>
    <scope>NUCLEOTIDE SEQUENCE [LARGE SCALE GENOMIC DNA]</scope>
    <source>
        <strain evidence="14">Marx 270</strain>
    </source>
</reference>
<dbReference type="Gene3D" id="2.60.40.420">
    <property type="entry name" value="Cupredoxins - blue copper proteins"/>
    <property type="match status" value="2"/>
</dbReference>
<feature type="region of interest" description="Disordered" evidence="10">
    <location>
        <begin position="22"/>
        <end position="45"/>
    </location>
</feature>
<dbReference type="GO" id="GO:0005576">
    <property type="term" value="C:extracellular region"/>
    <property type="evidence" value="ECO:0007669"/>
    <property type="project" value="UniProtKB-SubCell"/>
</dbReference>
<dbReference type="InterPro" id="IPR011706">
    <property type="entry name" value="Cu-oxidase_C"/>
</dbReference>
<evidence type="ECO:0000256" key="2">
    <source>
        <dbReference type="ARBA" id="ARBA00001935"/>
    </source>
</evidence>
<comment type="subcellular location">
    <subcellularLocation>
        <location evidence="3">Secreted</location>
    </subcellularLocation>
</comment>
<dbReference type="GO" id="GO:0005507">
    <property type="term" value="F:copper ion binding"/>
    <property type="evidence" value="ECO:0007669"/>
    <property type="project" value="InterPro"/>
</dbReference>
<dbReference type="EMBL" id="KN831994">
    <property type="protein sequence ID" value="KIO00648.1"/>
    <property type="molecule type" value="Genomic_DNA"/>
</dbReference>
<evidence type="ECO:0000256" key="3">
    <source>
        <dbReference type="ARBA" id="ARBA00004613"/>
    </source>
</evidence>